<accession>A0ABW8EU31</accession>
<dbReference type="InterPro" id="IPR036388">
    <property type="entry name" value="WH-like_DNA-bd_sf"/>
</dbReference>
<dbReference type="Gene3D" id="1.10.10.10">
    <property type="entry name" value="Winged helix-like DNA-binding domain superfamily/Winged helix DNA-binding domain"/>
    <property type="match status" value="1"/>
</dbReference>
<dbReference type="RefSeq" id="WP_402698448.1">
    <property type="nucleotide sequence ID" value="NZ_JBIUZV010000002.1"/>
</dbReference>
<evidence type="ECO:0000259" key="1">
    <source>
        <dbReference type="PROSITE" id="PS50931"/>
    </source>
</evidence>
<organism evidence="2 3">
    <name type="scientific">Herbaspirillum chlorophenolicum</name>
    <dbReference type="NCBI Taxonomy" id="211589"/>
    <lineage>
        <taxon>Bacteria</taxon>
        <taxon>Pseudomonadati</taxon>
        <taxon>Pseudomonadota</taxon>
        <taxon>Betaproteobacteria</taxon>
        <taxon>Burkholderiales</taxon>
        <taxon>Oxalobacteraceae</taxon>
        <taxon>Herbaspirillum</taxon>
    </lineage>
</organism>
<dbReference type="SUPFAM" id="SSF46785">
    <property type="entry name" value="Winged helix' DNA-binding domain"/>
    <property type="match status" value="1"/>
</dbReference>
<dbReference type="Proteomes" id="UP001617427">
    <property type="component" value="Unassembled WGS sequence"/>
</dbReference>
<dbReference type="EMBL" id="JBIUZV010000002">
    <property type="protein sequence ID" value="MFJ3044969.1"/>
    <property type="molecule type" value="Genomic_DNA"/>
</dbReference>
<protein>
    <submittedName>
        <fullName evidence="2">LysR family transcriptional regulator</fullName>
    </submittedName>
</protein>
<feature type="domain" description="HTH lysR-type" evidence="1">
    <location>
        <begin position="1"/>
        <end position="39"/>
    </location>
</feature>
<evidence type="ECO:0000313" key="2">
    <source>
        <dbReference type="EMBL" id="MFJ3044969.1"/>
    </source>
</evidence>
<evidence type="ECO:0000313" key="3">
    <source>
        <dbReference type="Proteomes" id="UP001617427"/>
    </source>
</evidence>
<dbReference type="PROSITE" id="PS50931">
    <property type="entry name" value="HTH_LYSR"/>
    <property type="match status" value="1"/>
</dbReference>
<dbReference type="Pfam" id="PF00126">
    <property type="entry name" value="HTH_1"/>
    <property type="match status" value="1"/>
</dbReference>
<comment type="caution">
    <text evidence="2">The sequence shown here is derived from an EMBL/GenBank/DDBJ whole genome shotgun (WGS) entry which is preliminary data.</text>
</comment>
<dbReference type="InterPro" id="IPR000847">
    <property type="entry name" value="LysR_HTH_N"/>
</dbReference>
<name>A0ABW8EU31_9BURK</name>
<dbReference type="InterPro" id="IPR036390">
    <property type="entry name" value="WH_DNA-bd_sf"/>
</dbReference>
<reference evidence="2 3" key="1">
    <citation type="submission" date="2024-10" db="EMBL/GenBank/DDBJ databases">
        <title>The Natural Products Discovery Center: Release of the First 8490 Sequenced Strains for Exploring Actinobacteria Biosynthetic Diversity.</title>
        <authorList>
            <person name="Kalkreuter E."/>
            <person name="Kautsar S.A."/>
            <person name="Yang D."/>
            <person name="Bader C.D."/>
            <person name="Teijaro C.N."/>
            <person name="Fluegel L."/>
            <person name="Davis C.M."/>
            <person name="Simpson J.R."/>
            <person name="Lauterbach L."/>
            <person name="Steele A.D."/>
            <person name="Gui C."/>
            <person name="Meng S."/>
            <person name="Li G."/>
            <person name="Viehrig K."/>
            <person name="Ye F."/>
            <person name="Su P."/>
            <person name="Kiefer A.F."/>
            <person name="Nichols A."/>
            <person name="Cepeda A.J."/>
            <person name="Yan W."/>
            <person name="Fan B."/>
            <person name="Jiang Y."/>
            <person name="Adhikari A."/>
            <person name="Zheng C.-J."/>
            <person name="Schuster L."/>
            <person name="Cowan T.M."/>
            <person name="Smanski M.J."/>
            <person name="Chevrette M.G."/>
            <person name="De Carvalho L.P.S."/>
            <person name="Shen B."/>
        </authorList>
    </citation>
    <scope>NUCLEOTIDE SEQUENCE [LARGE SCALE GENOMIC DNA]</scope>
    <source>
        <strain evidence="2 3">NPDC087045</strain>
    </source>
</reference>
<keyword evidence="3" id="KW-1185">Reference proteome</keyword>
<sequence>MKNIDLNIRQVFFVIARERSFARAAAQIGVSQSALGHSM</sequence>
<gene>
    <name evidence="2" type="ORF">ACIPEN_03960</name>
</gene>
<proteinExistence type="predicted"/>